<organism evidence="2 3">
    <name type="scientific">Marssonina brunnea f. sp. multigermtubi (strain MB_m1)</name>
    <name type="common">Marssonina leaf spot fungus</name>
    <dbReference type="NCBI Taxonomy" id="1072389"/>
    <lineage>
        <taxon>Eukaryota</taxon>
        <taxon>Fungi</taxon>
        <taxon>Dikarya</taxon>
        <taxon>Ascomycota</taxon>
        <taxon>Pezizomycotina</taxon>
        <taxon>Leotiomycetes</taxon>
        <taxon>Helotiales</taxon>
        <taxon>Drepanopezizaceae</taxon>
        <taxon>Drepanopeziza</taxon>
    </lineage>
</organism>
<reference evidence="2 3" key="1">
    <citation type="journal article" date="2012" name="BMC Genomics">
        <title>Sequencing the genome of Marssonina brunnea reveals fungus-poplar co-evolution.</title>
        <authorList>
            <person name="Zhu S."/>
            <person name="Cao Y.-Z."/>
            <person name="Jiang C."/>
            <person name="Tan B.-Y."/>
            <person name="Wang Z."/>
            <person name="Feng S."/>
            <person name="Zhang L."/>
            <person name="Su X.-H."/>
            <person name="Brejova B."/>
            <person name="Vinar T."/>
            <person name="Xu M."/>
            <person name="Wang M.-X."/>
            <person name="Zhang S.-G."/>
            <person name="Huang M.-R."/>
            <person name="Wu R."/>
            <person name="Zhou Y."/>
        </authorList>
    </citation>
    <scope>NUCLEOTIDE SEQUENCE [LARGE SCALE GENOMIC DNA]</scope>
    <source>
        <strain evidence="2 3">MB_m1</strain>
    </source>
</reference>
<proteinExistence type="inferred from homology"/>
<dbReference type="GeneID" id="18756390"/>
<dbReference type="Pfam" id="PF00797">
    <property type="entry name" value="Acetyltransf_2"/>
    <property type="match status" value="1"/>
</dbReference>
<dbReference type="eggNOG" id="ENOG502S3W4">
    <property type="taxonomic scope" value="Eukaryota"/>
</dbReference>
<dbReference type="AlphaFoldDB" id="K1X8G1"/>
<dbReference type="HOGENOM" id="CLU_049918_2_0_1"/>
<gene>
    <name evidence="2" type="ORF">MBM_00455</name>
</gene>
<dbReference type="EMBL" id="JH921428">
    <property type="protein sequence ID" value="EKD21342.1"/>
    <property type="molecule type" value="Genomic_DNA"/>
</dbReference>
<evidence type="ECO:0000313" key="2">
    <source>
        <dbReference type="EMBL" id="EKD21342.1"/>
    </source>
</evidence>
<dbReference type="InterPro" id="IPR001447">
    <property type="entry name" value="Arylamine_N-AcTrfase"/>
</dbReference>
<dbReference type="InParanoid" id="K1X8G1"/>
<dbReference type="InterPro" id="IPR053710">
    <property type="entry name" value="Arylamine_NAT_domain_sf"/>
</dbReference>
<dbReference type="Gene3D" id="3.30.2140.20">
    <property type="match status" value="1"/>
</dbReference>
<protein>
    <submittedName>
        <fullName evidence="2">TPA: arylamine N-acetyltransferase 1</fullName>
    </submittedName>
</protein>
<comment type="similarity">
    <text evidence="1">Belongs to the arylamine N-acetyltransferase family.</text>
</comment>
<dbReference type="RefSeq" id="XP_007288344.1">
    <property type="nucleotide sequence ID" value="XM_007288282.1"/>
</dbReference>
<dbReference type="OMA" id="YMTGVRN"/>
<dbReference type="Proteomes" id="UP000006753">
    <property type="component" value="Unassembled WGS sequence"/>
</dbReference>
<dbReference type="InterPro" id="IPR038765">
    <property type="entry name" value="Papain-like_cys_pep_sf"/>
</dbReference>
<dbReference type="KEGG" id="mbe:MBM_00455"/>
<evidence type="ECO:0000313" key="3">
    <source>
        <dbReference type="Proteomes" id="UP000006753"/>
    </source>
</evidence>
<sequence>MAVLKSPAYMRSTSAYTQEQLDAWEEHVSLPTRFRRANRTAVMHLDIEYLAALHVCQISSVPYENLQLHYSTSHDVSLDPQDLFKKIVTNKRGRGGYCMENGIFFNHVLRGMGFSVYTAGVKIRPRLRGKPEGNYIGWVHMVNIVTIDHGVRWCCDVGFGGDGPTKPLHMSSGQVVQNLGAQQVRLRYGEISAYPHFMDQDRKMWMYEYRNSLEDEWNAFYAFTDLEFTAADFEVMNHYTSHSLAPTNLQTRTVLCIRFVSVPMKGNEPAPSLDEADGLVVTEKIMMVNDTVKRNDGKGKTSLITVCHSEQERIDALQRFFHITLETEERLGIRGREVEISNGEKGGLIVLEKELE</sequence>
<keyword evidence="3" id="KW-1185">Reference proteome</keyword>
<dbReference type="PANTHER" id="PTHR11786:SF0">
    <property type="entry name" value="ARYLAMINE N-ACETYLTRANSFERASE 4-RELATED"/>
    <property type="match status" value="1"/>
</dbReference>
<keyword evidence="2" id="KW-0808">Transferase</keyword>
<dbReference type="OrthoDB" id="10260017at2759"/>
<name>K1X8G1_MARBU</name>
<dbReference type="PANTHER" id="PTHR11786">
    <property type="entry name" value="N-HYDROXYARYLAMINE O-ACETYLTRANSFERASE"/>
    <property type="match status" value="1"/>
</dbReference>
<dbReference type="SUPFAM" id="SSF54001">
    <property type="entry name" value="Cysteine proteinases"/>
    <property type="match status" value="1"/>
</dbReference>
<evidence type="ECO:0000256" key="1">
    <source>
        <dbReference type="ARBA" id="ARBA00006547"/>
    </source>
</evidence>
<dbReference type="GO" id="GO:0016407">
    <property type="term" value="F:acetyltransferase activity"/>
    <property type="evidence" value="ECO:0007669"/>
    <property type="project" value="InterPro"/>
</dbReference>
<accession>K1X8G1</accession>